<organism evidence="9 10">
    <name type="scientific">Paenibacillus sacheonensis</name>
    <dbReference type="NCBI Taxonomy" id="742054"/>
    <lineage>
        <taxon>Bacteria</taxon>
        <taxon>Bacillati</taxon>
        <taxon>Bacillota</taxon>
        <taxon>Bacilli</taxon>
        <taxon>Bacillales</taxon>
        <taxon>Paenibacillaceae</taxon>
        <taxon>Paenibacillus</taxon>
    </lineage>
</organism>
<dbReference type="InterPro" id="IPR003660">
    <property type="entry name" value="HAMP_dom"/>
</dbReference>
<keyword evidence="3" id="KW-0597">Phosphoprotein</keyword>
<comment type="caution">
    <text evidence="9">The sequence shown here is derived from an EMBL/GenBank/DDBJ whole genome shotgun (WGS) entry which is preliminary data.</text>
</comment>
<feature type="transmembrane region" description="Helical" evidence="7">
    <location>
        <begin position="14"/>
        <end position="37"/>
    </location>
</feature>
<dbReference type="OrthoDB" id="2062925at2"/>
<accession>A0A7X5BYR2</accession>
<dbReference type="SUPFAM" id="SSF158472">
    <property type="entry name" value="HAMP domain-like"/>
    <property type="match status" value="1"/>
</dbReference>
<keyword evidence="2" id="KW-1003">Cell membrane</keyword>
<evidence type="ECO:0000256" key="1">
    <source>
        <dbReference type="ARBA" id="ARBA00004651"/>
    </source>
</evidence>
<dbReference type="InterPro" id="IPR010559">
    <property type="entry name" value="Sig_transdc_His_kin_internal"/>
</dbReference>
<dbReference type="SUPFAM" id="SSF55874">
    <property type="entry name" value="ATPase domain of HSP90 chaperone/DNA topoisomerase II/histidine kinase"/>
    <property type="match status" value="1"/>
</dbReference>
<dbReference type="EMBL" id="JAAAMU010000001">
    <property type="protein sequence ID" value="NBC67425.1"/>
    <property type="molecule type" value="Genomic_DNA"/>
</dbReference>
<dbReference type="SMART" id="SM00304">
    <property type="entry name" value="HAMP"/>
    <property type="match status" value="1"/>
</dbReference>
<comment type="subcellular location">
    <subcellularLocation>
        <location evidence="1">Cell membrane</location>
        <topology evidence="1">Multi-pass membrane protein</topology>
    </subcellularLocation>
</comment>
<reference evidence="9 10" key="1">
    <citation type="submission" date="2020-01" db="EMBL/GenBank/DDBJ databases">
        <title>Paenibacillus soybeanensis sp. nov. isolated from the nodules of soybean (Glycine max(L.) Merr).</title>
        <authorList>
            <person name="Wang H."/>
        </authorList>
    </citation>
    <scope>NUCLEOTIDE SEQUENCE [LARGE SCALE GENOMIC DNA]</scope>
    <source>
        <strain evidence="9 10">DSM 23054</strain>
    </source>
</reference>
<evidence type="ECO:0000259" key="8">
    <source>
        <dbReference type="PROSITE" id="PS50885"/>
    </source>
</evidence>
<protein>
    <submittedName>
        <fullName evidence="9">HAMP domain-containing protein</fullName>
    </submittedName>
</protein>
<feature type="domain" description="HAMP" evidence="8">
    <location>
        <begin position="314"/>
        <end position="366"/>
    </location>
</feature>
<dbReference type="AlphaFoldDB" id="A0A7X5BYR2"/>
<keyword evidence="5" id="KW-0418">Kinase</keyword>
<evidence type="ECO:0000313" key="10">
    <source>
        <dbReference type="Proteomes" id="UP000558113"/>
    </source>
</evidence>
<evidence type="ECO:0000256" key="4">
    <source>
        <dbReference type="ARBA" id="ARBA00022679"/>
    </source>
</evidence>
<dbReference type="Proteomes" id="UP000558113">
    <property type="component" value="Unassembled WGS sequence"/>
</dbReference>
<dbReference type="GO" id="GO:0000155">
    <property type="term" value="F:phosphorelay sensor kinase activity"/>
    <property type="evidence" value="ECO:0007669"/>
    <property type="project" value="InterPro"/>
</dbReference>
<dbReference type="PANTHER" id="PTHR34220:SF7">
    <property type="entry name" value="SENSOR HISTIDINE KINASE YPDA"/>
    <property type="match status" value="1"/>
</dbReference>
<evidence type="ECO:0000256" key="7">
    <source>
        <dbReference type="SAM" id="Phobius"/>
    </source>
</evidence>
<keyword evidence="7" id="KW-1133">Transmembrane helix</keyword>
<dbReference type="Pfam" id="PF06580">
    <property type="entry name" value="His_kinase"/>
    <property type="match status" value="1"/>
</dbReference>
<dbReference type="Pfam" id="PF02518">
    <property type="entry name" value="HATPase_c"/>
    <property type="match status" value="1"/>
</dbReference>
<keyword evidence="7" id="KW-0812">Transmembrane</keyword>
<dbReference type="Gene3D" id="6.10.340.10">
    <property type="match status" value="1"/>
</dbReference>
<keyword evidence="10" id="KW-1185">Reference proteome</keyword>
<dbReference type="Gene3D" id="3.30.565.10">
    <property type="entry name" value="Histidine kinase-like ATPase, C-terminal domain"/>
    <property type="match status" value="1"/>
</dbReference>
<keyword evidence="4" id="KW-0808">Transferase</keyword>
<evidence type="ECO:0000256" key="3">
    <source>
        <dbReference type="ARBA" id="ARBA00022553"/>
    </source>
</evidence>
<dbReference type="PANTHER" id="PTHR34220">
    <property type="entry name" value="SENSOR HISTIDINE KINASE YPDA"/>
    <property type="match status" value="1"/>
</dbReference>
<dbReference type="GO" id="GO:0005886">
    <property type="term" value="C:plasma membrane"/>
    <property type="evidence" value="ECO:0007669"/>
    <property type="project" value="UniProtKB-SubCell"/>
</dbReference>
<evidence type="ECO:0000256" key="2">
    <source>
        <dbReference type="ARBA" id="ARBA00022475"/>
    </source>
</evidence>
<feature type="transmembrane region" description="Helical" evidence="7">
    <location>
        <begin position="292"/>
        <end position="316"/>
    </location>
</feature>
<dbReference type="InterPro" id="IPR050640">
    <property type="entry name" value="Bact_2-comp_sensor_kinase"/>
</dbReference>
<dbReference type="InterPro" id="IPR036890">
    <property type="entry name" value="HATPase_C_sf"/>
</dbReference>
<dbReference type="CDD" id="cd06225">
    <property type="entry name" value="HAMP"/>
    <property type="match status" value="1"/>
</dbReference>
<evidence type="ECO:0000256" key="6">
    <source>
        <dbReference type="ARBA" id="ARBA00023136"/>
    </source>
</evidence>
<sequence>MNLRRTTNSLRNTIFIRLVLVFLLIFLPVYAIGFSIYNWGSNTVREQTSGSLSDQAAFYTFHLQSEIERIRLVQYQLMDNEYLNELVALHGQMTKYELLTSVNKLQDALNFALHSSLYIANTYAHFPDLGITVSAVDGMQELEQAKMSALRKAYQASRSKILFYQGKLYLYAELPIVRDPSKGQPKVAVEMELAGSAINQVLKQLTASGIGGTVLENRQSGMFFSSSDDPIGRQAADEVARAGTKVQQGVISAKLGGARYLLIYSRSEAIDMTLVRYLPEDQILKRVHTFHLLFRIFTIASVIIFLLFIASSYGFIHKPLARLVRAFREVEQGNLSVKINHTRHDEFEYLYERFNEMVQSLHVLIDQAYKQKILTQDAELKHLQAQINPHFLYNTYFVLYSMAKAEDYDNVLLFLKKLGGYFQYITRSSASELALEKEVELAMTYADIQAMRFSNRVTVEFDDLPDSWRQVPVPRLVIQPIIENAFKYVLENKLSDGLLRIRMFPDAADRKLEIVLEDNGDGIGPDKLRLLSARLNDEHYDGETTGLVNIHRRLRSLYGEDAGIALSLSELGGLKVTMTVIRKEEMDDVQAAGR</sequence>
<dbReference type="InterPro" id="IPR003594">
    <property type="entry name" value="HATPase_dom"/>
</dbReference>
<evidence type="ECO:0000313" key="9">
    <source>
        <dbReference type="EMBL" id="NBC67425.1"/>
    </source>
</evidence>
<name>A0A7X5BYR2_9BACL</name>
<dbReference type="RefSeq" id="WP_161693209.1">
    <property type="nucleotide sequence ID" value="NZ_JAAAMU010000001.1"/>
</dbReference>
<evidence type="ECO:0000256" key="5">
    <source>
        <dbReference type="ARBA" id="ARBA00022777"/>
    </source>
</evidence>
<gene>
    <name evidence="9" type="ORF">GT003_00265</name>
</gene>
<keyword evidence="6 7" id="KW-0472">Membrane</keyword>
<dbReference type="Pfam" id="PF00672">
    <property type="entry name" value="HAMP"/>
    <property type="match status" value="1"/>
</dbReference>
<proteinExistence type="predicted"/>
<dbReference type="PROSITE" id="PS50885">
    <property type="entry name" value="HAMP"/>
    <property type="match status" value="1"/>
</dbReference>